<evidence type="ECO:0000256" key="9">
    <source>
        <dbReference type="PIRSR" id="PIRSR000350-3"/>
    </source>
</evidence>
<feature type="binding site" evidence="9">
    <location>
        <begin position="169"/>
        <end position="176"/>
    </location>
    <ligand>
        <name>NAD(+)</name>
        <dbReference type="ChEBI" id="CHEBI:57540"/>
    </ligand>
</feature>
<keyword evidence="5 9" id="KW-0520">NAD</keyword>
<evidence type="ECO:0000256" key="8">
    <source>
        <dbReference type="PIRSR" id="PIRSR000350-2"/>
    </source>
</evidence>
<keyword evidence="7 11" id="KW-0676">Redox-active center</keyword>
<dbReference type="Pfam" id="PF02852">
    <property type="entry name" value="Pyr_redox_dim"/>
    <property type="match status" value="1"/>
</dbReference>
<evidence type="ECO:0000313" key="15">
    <source>
        <dbReference type="Proteomes" id="UP000228528"/>
    </source>
</evidence>
<evidence type="ECO:0000256" key="1">
    <source>
        <dbReference type="ARBA" id="ARBA00007532"/>
    </source>
</evidence>
<dbReference type="Proteomes" id="UP000228528">
    <property type="component" value="Unassembled WGS sequence"/>
</dbReference>
<keyword evidence="9" id="KW-0547">Nucleotide-binding</keyword>
<keyword evidence="3 9" id="KW-0274">FAD</keyword>
<dbReference type="AlphaFoldDB" id="A0A2M6P0U3"/>
<dbReference type="GO" id="GO:0004148">
    <property type="term" value="F:dihydrolipoyl dehydrogenase (NADH) activity"/>
    <property type="evidence" value="ECO:0007669"/>
    <property type="project" value="TreeGrafter"/>
</dbReference>
<evidence type="ECO:0000256" key="11">
    <source>
        <dbReference type="RuleBase" id="RU003691"/>
    </source>
</evidence>
<keyword evidence="4 11" id="KW-0560">Oxidoreductase</keyword>
<dbReference type="GO" id="GO:0050660">
    <property type="term" value="F:flavin adenine dinucleotide binding"/>
    <property type="evidence" value="ECO:0007669"/>
    <property type="project" value="TreeGrafter"/>
</dbReference>
<dbReference type="Gene3D" id="3.50.50.60">
    <property type="entry name" value="FAD/NAD(P)-binding domain"/>
    <property type="match status" value="2"/>
</dbReference>
<dbReference type="InterPro" id="IPR050151">
    <property type="entry name" value="Class-I_Pyr_Nuc-Dis_Oxidored"/>
</dbReference>
<feature type="binding site" evidence="9">
    <location>
        <position position="300"/>
    </location>
    <ligand>
        <name>FAD</name>
        <dbReference type="ChEBI" id="CHEBI:57692"/>
    </ligand>
</feature>
<evidence type="ECO:0000256" key="6">
    <source>
        <dbReference type="ARBA" id="ARBA00023157"/>
    </source>
</evidence>
<gene>
    <name evidence="14" type="ORF">COU30_03100</name>
</gene>
<dbReference type="InterPro" id="IPR001100">
    <property type="entry name" value="Pyr_nuc-diS_OxRdtase"/>
</dbReference>
<feature type="active site" description="Proton acceptor" evidence="8">
    <location>
        <position position="438"/>
    </location>
</feature>
<dbReference type="InterPro" id="IPR023753">
    <property type="entry name" value="FAD/NAD-binding_dom"/>
</dbReference>
<dbReference type="SUPFAM" id="SSF51905">
    <property type="entry name" value="FAD/NAD(P)-binding domain"/>
    <property type="match status" value="1"/>
</dbReference>
<evidence type="ECO:0000256" key="5">
    <source>
        <dbReference type="ARBA" id="ARBA00023027"/>
    </source>
</evidence>
<dbReference type="PRINTS" id="PR00411">
    <property type="entry name" value="PNDRDTASEI"/>
</dbReference>
<sequence>MVIGGGGGTKLISPVAAHGKKVAAIEKEALGGTCLNRGCIPSKMLIHPADVAHEIENAQRFDIKVNTNYTVNWKHLVERVSDTVDKTAASITESYTKNPNIDFYHGTATFVSNKVIEVNGEQLTADNIIIAVGARPRIPNIPGLAGTPFMTSREAVRNTTQPKKLIIIGGGYIGVELGHFYGNLGTEVTFIVRSEFITKEDWQIQEEFTTEFSKRHTVHLNAETTQVSYKNNQFTVTILNRETNEQQKLTADALLVAVGITPNNDTLQLENTSIKINDRGFIQTNERLQTTVDGVYAIGDCNGRYFFRHSVNYEGEWLFNALYKHPHNNPIVYPPMPHAIFSNPQIAGVGVTEDELKAQHKYEKEDYIVGINYYKNSAMGDALRSDYGFVKLLFDAKNKTLIGAHIIGPEASDMIHMCIAYITLNATLDDMLHMIYIHPALPENVRNACRNAQKIFDEQHQPQDTCD</sequence>
<feature type="domain" description="FAD/NAD(P)-binding" evidence="13">
    <location>
        <begin position="1"/>
        <end position="303"/>
    </location>
</feature>
<evidence type="ECO:0000259" key="13">
    <source>
        <dbReference type="Pfam" id="PF07992"/>
    </source>
</evidence>
<dbReference type="Gene3D" id="3.30.390.30">
    <property type="match status" value="1"/>
</dbReference>
<dbReference type="PANTHER" id="PTHR22912">
    <property type="entry name" value="DISULFIDE OXIDOREDUCTASE"/>
    <property type="match status" value="1"/>
</dbReference>
<comment type="similarity">
    <text evidence="1 11">Belongs to the class-I pyridine nucleotide-disulfide oxidoreductase family.</text>
</comment>
<proteinExistence type="inferred from homology"/>
<keyword evidence="2 11" id="KW-0285">Flavoprotein</keyword>
<dbReference type="Pfam" id="PF07992">
    <property type="entry name" value="Pyr_redox_2"/>
    <property type="match status" value="1"/>
</dbReference>
<evidence type="ECO:0000256" key="7">
    <source>
        <dbReference type="ARBA" id="ARBA00023284"/>
    </source>
</evidence>
<dbReference type="PIRSF" id="PIRSF000350">
    <property type="entry name" value="Mercury_reductase_MerA"/>
    <property type="match status" value="1"/>
</dbReference>
<dbReference type="GO" id="GO:0006103">
    <property type="term" value="P:2-oxoglutarate metabolic process"/>
    <property type="evidence" value="ECO:0007669"/>
    <property type="project" value="TreeGrafter"/>
</dbReference>
<dbReference type="PRINTS" id="PR00368">
    <property type="entry name" value="FADPNR"/>
</dbReference>
<evidence type="ECO:0000256" key="4">
    <source>
        <dbReference type="ARBA" id="ARBA00023002"/>
    </source>
</evidence>
<dbReference type="SUPFAM" id="SSF55424">
    <property type="entry name" value="FAD/NAD-linked reductases, dimerisation (C-terminal) domain"/>
    <property type="match status" value="1"/>
</dbReference>
<evidence type="ECO:0000256" key="10">
    <source>
        <dbReference type="PIRSR" id="PIRSR000350-4"/>
    </source>
</evidence>
<comment type="cofactor">
    <cofactor evidence="9">
        <name>FAD</name>
        <dbReference type="ChEBI" id="CHEBI:57692"/>
    </cofactor>
    <text evidence="9">Binds 1 FAD per subunit.</text>
</comment>
<feature type="binding site" evidence="9">
    <location>
        <position position="43"/>
    </location>
    <ligand>
        <name>FAD</name>
        <dbReference type="ChEBI" id="CHEBI:57692"/>
    </ligand>
</feature>
<comment type="caution">
    <text evidence="14">The sequence shown here is derived from an EMBL/GenBank/DDBJ whole genome shotgun (WGS) entry which is preliminary data.</text>
</comment>
<feature type="domain" description="Pyridine nucleotide-disulphide oxidoreductase dimerisation" evidence="12">
    <location>
        <begin position="336"/>
        <end position="448"/>
    </location>
</feature>
<organism evidence="14 15">
    <name type="scientific">Candidatus Magasanikbacteria bacterium CG10_big_fil_rev_8_21_14_0_10_38_6</name>
    <dbReference type="NCBI Taxonomy" id="1974647"/>
    <lineage>
        <taxon>Bacteria</taxon>
        <taxon>Candidatus Magasanikiibacteriota</taxon>
    </lineage>
</organism>
<dbReference type="InterPro" id="IPR016156">
    <property type="entry name" value="FAD/NAD-linked_Rdtase_dimer_sf"/>
</dbReference>
<evidence type="ECO:0000256" key="3">
    <source>
        <dbReference type="ARBA" id="ARBA00022827"/>
    </source>
</evidence>
<reference evidence="15" key="1">
    <citation type="submission" date="2017-09" db="EMBL/GenBank/DDBJ databases">
        <title>Depth-based differentiation of microbial function through sediment-hosted aquifers and enrichment of novel symbionts in the deep terrestrial subsurface.</title>
        <authorList>
            <person name="Probst A.J."/>
            <person name="Ladd B."/>
            <person name="Jarett J.K."/>
            <person name="Geller-Mcgrath D.E."/>
            <person name="Sieber C.M.K."/>
            <person name="Emerson J.B."/>
            <person name="Anantharaman K."/>
            <person name="Thomas B.C."/>
            <person name="Malmstrom R."/>
            <person name="Stieglmeier M."/>
            <person name="Klingl A."/>
            <person name="Woyke T."/>
            <person name="Ryan C.M."/>
            <person name="Banfield J.F."/>
        </authorList>
    </citation>
    <scope>NUCLEOTIDE SEQUENCE [LARGE SCALE GENOMIC DNA]</scope>
</reference>
<dbReference type="EMBL" id="PFBW01000135">
    <property type="protein sequence ID" value="PIR77321.1"/>
    <property type="molecule type" value="Genomic_DNA"/>
</dbReference>
<dbReference type="InterPro" id="IPR036188">
    <property type="entry name" value="FAD/NAD-bd_sf"/>
</dbReference>
<evidence type="ECO:0000256" key="2">
    <source>
        <dbReference type="ARBA" id="ARBA00022630"/>
    </source>
</evidence>
<accession>A0A2M6P0U3</accession>
<feature type="disulfide bond" description="Redox-active" evidence="10">
    <location>
        <begin position="34"/>
        <end position="39"/>
    </location>
</feature>
<dbReference type="PROSITE" id="PS00076">
    <property type="entry name" value="PYRIDINE_REDOX_1"/>
    <property type="match status" value="1"/>
</dbReference>
<name>A0A2M6P0U3_9BACT</name>
<dbReference type="PANTHER" id="PTHR22912:SF217">
    <property type="entry name" value="DIHYDROLIPOYL DEHYDROGENASE"/>
    <property type="match status" value="1"/>
</dbReference>
<dbReference type="InterPro" id="IPR004099">
    <property type="entry name" value="Pyr_nucl-diS_OxRdtase_dimer"/>
</dbReference>
<evidence type="ECO:0000259" key="12">
    <source>
        <dbReference type="Pfam" id="PF02852"/>
    </source>
</evidence>
<keyword evidence="6" id="KW-1015">Disulfide bond</keyword>
<evidence type="ECO:0000313" key="14">
    <source>
        <dbReference type="EMBL" id="PIR77321.1"/>
    </source>
</evidence>
<dbReference type="InterPro" id="IPR012999">
    <property type="entry name" value="Pyr_OxRdtase_I_AS"/>
</dbReference>
<protein>
    <submittedName>
        <fullName evidence="14">Dihydrolipoamide dehydrogenase</fullName>
    </submittedName>
</protein>
<feature type="binding site" evidence="9">
    <location>
        <position position="259"/>
    </location>
    <ligand>
        <name>NAD(+)</name>
        <dbReference type="ChEBI" id="CHEBI:57540"/>
    </ligand>
</feature>